<comment type="caution">
    <text evidence="1">The sequence shown here is derived from an EMBL/GenBank/DDBJ whole genome shotgun (WGS) entry which is preliminary data.</text>
</comment>
<evidence type="ECO:0000313" key="1">
    <source>
        <dbReference type="EMBL" id="GAH11632.1"/>
    </source>
</evidence>
<organism evidence="1">
    <name type="scientific">marine sediment metagenome</name>
    <dbReference type="NCBI Taxonomy" id="412755"/>
    <lineage>
        <taxon>unclassified sequences</taxon>
        <taxon>metagenomes</taxon>
        <taxon>ecological metagenomes</taxon>
    </lineage>
</organism>
<feature type="non-terminal residue" evidence="1">
    <location>
        <position position="1"/>
    </location>
</feature>
<reference evidence="1" key="1">
    <citation type="journal article" date="2014" name="Front. Microbiol.">
        <title>High frequency of phylogenetically diverse reductive dehalogenase-homologous genes in deep subseafloor sedimentary metagenomes.</title>
        <authorList>
            <person name="Kawai M."/>
            <person name="Futagami T."/>
            <person name="Toyoda A."/>
            <person name="Takaki Y."/>
            <person name="Nishi S."/>
            <person name="Hori S."/>
            <person name="Arai W."/>
            <person name="Tsubouchi T."/>
            <person name="Morono Y."/>
            <person name="Uchiyama I."/>
            <person name="Ito T."/>
            <person name="Fujiyama A."/>
            <person name="Inagaki F."/>
            <person name="Takami H."/>
        </authorList>
    </citation>
    <scope>NUCLEOTIDE SEQUENCE</scope>
    <source>
        <strain evidence="1">Expedition CK06-06</strain>
    </source>
</reference>
<dbReference type="AlphaFoldDB" id="X1CUZ7"/>
<dbReference type="EMBL" id="BART01033836">
    <property type="protein sequence ID" value="GAH11632.1"/>
    <property type="molecule type" value="Genomic_DNA"/>
</dbReference>
<proteinExistence type="predicted"/>
<gene>
    <name evidence="1" type="ORF">S01H4_58010</name>
</gene>
<accession>X1CUZ7</accession>
<protein>
    <submittedName>
        <fullName evidence="1">Uncharacterized protein</fullName>
    </submittedName>
</protein>
<name>X1CUZ7_9ZZZZ</name>
<sequence>TEKSRSRSQKIGATDYNVSPGCDKIEISVRAPG</sequence>